<protein>
    <submittedName>
        <fullName evidence="2">Uncharacterized protein LOC112686241</fullName>
    </submittedName>
</protein>
<evidence type="ECO:0000313" key="1">
    <source>
        <dbReference type="Proteomes" id="UP000694846"/>
    </source>
</evidence>
<keyword evidence="1" id="KW-1185">Reference proteome</keyword>
<sequence length="112" mass="13052">MDDRRYDTKEQRFLHELVQDIYDDIYNNHSDDPTKVYLTITEHLNNVNGRVPDPFTAEELVEIEQSLKDAVRDLTDNDINTYLCSGIVVLSEYLDTPEDILDYVGRPRNNSS</sequence>
<name>A0A8B8FTW1_9HEMI</name>
<accession>A0A8B8FTW1</accession>
<dbReference type="RefSeq" id="XP_025414232.1">
    <property type="nucleotide sequence ID" value="XM_025558447.1"/>
</dbReference>
<gene>
    <name evidence="2" type="primary">LOC112686241</name>
</gene>
<dbReference type="OrthoDB" id="6576118at2759"/>
<dbReference type="Proteomes" id="UP000694846">
    <property type="component" value="Unplaced"/>
</dbReference>
<dbReference type="AlphaFoldDB" id="A0A8B8FTW1"/>
<reference evidence="2" key="1">
    <citation type="submission" date="2025-08" db="UniProtKB">
        <authorList>
            <consortium name="RefSeq"/>
        </authorList>
    </citation>
    <scope>IDENTIFICATION</scope>
    <source>
        <tissue evidence="2">Whole body</tissue>
    </source>
</reference>
<organism evidence="1 2">
    <name type="scientific">Sipha flava</name>
    <name type="common">yellow sugarcane aphid</name>
    <dbReference type="NCBI Taxonomy" id="143950"/>
    <lineage>
        <taxon>Eukaryota</taxon>
        <taxon>Metazoa</taxon>
        <taxon>Ecdysozoa</taxon>
        <taxon>Arthropoda</taxon>
        <taxon>Hexapoda</taxon>
        <taxon>Insecta</taxon>
        <taxon>Pterygota</taxon>
        <taxon>Neoptera</taxon>
        <taxon>Paraneoptera</taxon>
        <taxon>Hemiptera</taxon>
        <taxon>Sternorrhyncha</taxon>
        <taxon>Aphidomorpha</taxon>
        <taxon>Aphidoidea</taxon>
        <taxon>Aphididae</taxon>
        <taxon>Sipha</taxon>
    </lineage>
</organism>
<proteinExistence type="predicted"/>
<evidence type="ECO:0000313" key="2">
    <source>
        <dbReference type="RefSeq" id="XP_025414232.1"/>
    </source>
</evidence>
<dbReference type="GeneID" id="112686241"/>